<sequence>MNRAKFFAGVRTSVFDGRMNQPQVEGIEAMLDASAAFKVNDPRHIAYILATPVIETGGTFQPIVENLNYSEQGLRNTFPKYFSPADAKAYARQPQKIANRAYGNRMGNGSESSGDGWRYRGRGYCQITGKDNYGKFSDLLGIDLVANPDLALTDDVAGKIITIGMRDGIFTGKRLGDYFTSNGSDWVNARRIINGLDRANDIAGYGKKFYAALLDAA</sequence>
<dbReference type="Proteomes" id="UP000524535">
    <property type="component" value="Unassembled WGS sequence"/>
</dbReference>
<comment type="caution">
    <text evidence="2">The sequence shown here is derived from an EMBL/GenBank/DDBJ whole genome shotgun (WGS) entry which is preliminary data.</text>
</comment>
<evidence type="ECO:0000313" key="4">
    <source>
        <dbReference type="Proteomes" id="UP000520770"/>
    </source>
</evidence>
<dbReference type="EMBL" id="JACIHM010000001">
    <property type="protein sequence ID" value="MBB4444373.1"/>
    <property type="molecule type" value="Genomic_DNA"/>
</dbReference>
<dbReference type="AlphaFoldDB" id="A0A7W6TCA7"/>
<dbReference type="SUPFAM" id="SSF53955">
    <property type="entry name" value="Lysozyme-like"/>
    <property type="match status" value="1"/>
</dbReference>
<gene>
    <name evidence="2" type="ORF">GGE31_000157</name>
    <name evidence="1" type="ORF">GGE33_001628</name>
    <name evidence="3" type="ORF">GGE35_000155</name>
</gene>
<dbReference type="InterPro" id="IPR052354">
    <property type="entry name" value="Cell_Wall_Dynamics_Protein"/>
</dbReference>
<dbReference type="PANTHER" id="PTHR34408:SF1">
    <property type="entry name" value="GLYCOSYL HYDROLASE FAMILY 19 DOMAIN-CONTAINING PROTEIN HI_1415"/>
    <property type="match status" value="1"/>
</dbReference>
<dbReference type="PANTHER" id="PTHR34408">
    <property type="entry name" value="FAMILY PROTEIN, PUTATIVE-RELATED"/>
    <property type="match status" value="1"/>
</dbReference>
<keyword evidence="5" id="KW-1185">Reference proteome</keyword>
<dbReference type="RefSeq" id="WP_183821923.1">
    <property type="nucleotide sequence ID" value="NZ_JACIGW010000001.1"/>
</dbReference>
<dbReference type="Proteomes" id="UP000576087">
    <property type="component" value="Unassembled WGS sequence"/>
</dbReference>
<organism evidence="2 5">
    <name type="scientific">Aliirhizobium cellulosilyticum</name>
    <dbReference type="NCBI Taxonomy" id="393664"/>
    <lineage>
        <taxon>Bacteria</taxon>
        <taxon>Pseudomonadati</taxon>
        <taxon>Pseudomonadota</taxon>
        <taxon>Alphaproteobacteria</taxon>
        <taxon>Hyphomicrobiales</taxon>
        <taxon>Rhizobiaceae</taxon>
        <taxon>Aliirhizobium</taxon>
    </lineage>
</organism>
<name>A0A7W6TCA7_9HYPH</name>
<reference evidence="4 5" key="1">
    <citation type="submission" date="2020-08" db="EMBL/GenBank/DDBJ databases">
        <title>Genomic Encyclopedia of Type Strains, Phase IV (KMG-V): Genome sequencing to study the core and pangenomes of soil and plant-associated prokaryotes.</title>
        <authorList>
            <person name="Whitman W."/>
        </authorList>
    </citation>
    <scope>NUCLEOTIDE SEQUENCE [LARGE SCALE GENOMIC DNA]</scope>
    <source>
        <strain evidence="2 5">SEMIA 444</strain>
        <strain evidence="1 4">SEMIA 448</strain>
        <strain evidence="3 6">SEMIA 452</strain>
    </source>
</reference>
<evidence type="ECO:0000313" key="1">
    <source>
        <dbReference type="EMBL" id="MBB4347920.1"/>
    </source>
</evidence>
<accession>A0A7W6TCA7</accession>
<evidence type="ECO:0000313" key="3">
    <source>
        <dbReference type="EMBL" id="MBB4444373.1"/>
    </source>
</evidence>
<evidence type="ECO:0000313" key="2">
    <source>
        <dbReference type="EMBL" id="MBB4409686.1"/>
    </source>
</evidence>
<evidence type="ECO:0000313" key="6">
    <source>
        <dbReference type="Proteomes" id="UP000576087"/>
    </source>
</evidence>
<dbReference type="EMBL" id="JACIGW010000001">
    <property type="protein sequence ID" value="MBB4347920.1"/>
    <property type="molecule type" value="Genomic_DNA"/>
</dbReference>
<dbReference type="InterPro" id="IPR023346">
    <property type="entry name" value="Lysozyme-like_dom_sf"/>
</dbReference>
<proteinExistence type="predicted"/>
<dbReference type="EMBL" id="JACIGY010000001">
    <property type="protein sequence ID" value="MBB4409686.1"/>
    <property type="molecule type" value="Genomic_DNA"/>
</dbReference>
<evidence type="ECO:0000313" key="5">
    <source>
        <dbReference type="Proteomes" id="UP000524535"/>
    </source>
</evidence>
<dbReference type="Proteomes" id="UP000520770">
    <property type="component" value="Unassembled WGS sequence"/>
</dbReference>
<dbReference type="Gene3D" id="1.10.530.10">
    <property type="match status" value="1"/>
</dbReference>
<protein>
    <submittedName>
        <fullName evidence="2">Putative chitinase</fullName>
    </submittedName>
</protein>